<proteinExistence type="predicted"/>
<organism evidence="7">
    <name type="scientific">hydrothermal vent metagenome</name>
    <dbReference type="NCBI Taxonomy" id="652676"/>
    <lineage>
        <taxon>unclassified sequences</taxon>
        <taxon>metagenomes</taxon>
        <taxon>ecological metagenomes</taxon>
    </lineage>
</organism>
<keyword evidence="5" id="KW-1133">Transmembrane helix</keyword>
<dbReference type="NCBIfam" id="TIGR03142">
    <property type="entry name" value="cytochro_ccmI"/>
    <property type="match status" value="1"/>
</dbReference>
<dbReference type="GO" id="GO:0017004">
    <property type="term" value="P:cytochrome complex assembly"/>
    <property type="evidence" value="ECO:0007669"/>
    <property type="project" value="UniProtKB-KW"/>
</dbReference>
<reference evidence="7" key="1">
    <citation type="submission" date="2018-06" db="EMBL/GenBank/DDBJ databases">
        <authorList>
            <person name="Zhirakovskaya E."/>
        </authorList>
    </citation>
    <scope>NUCLEOTIDE SEQUENCE</scope>
</reference>
<keyword evidence="5" id="KW-0472">Membrane</keyword>
<dbReference type="PROSITE" id="PS50005">
    <property type="entry name" value="TPR"/>
    <property type="match status" value="2"/>
</dbReference>
<dbReference type="SMART" id="SM00028">
    <property type="entry name" value="TPR"/>
    <property type="match status" value="2"/>
</dbReference>
<evidence type="ECO:0000256" key="1">
    <source>
        <dbReference type="ARBA" id="ARBA00004196"/>
    </source>
</evidence>
<dbReference type="PANTHER" id="PTHR47870:SF1">
    <property type="entry name" value="CYTOCHROME C-TYPE BIOGENESIS PROTEIN CCMH"/>
    <property type="match status" value="1"/>
</dbReference>
<comment type="subcellular location">
    <subcellularLocation>
        <location evidence="1">Cell envelope</location>
    </subcellularLocation>
</comment>
<dbReference type="SUPFAM" id="SSF48452">
    <property type="entry name" value="TPR-like"/>
    <property type="match status" value="1"/>
</dbReference>
<feature type="transmembrane region" description="Helical" evidence="5">
    <location>
        <begin position="6"/>
        <end position="24"/>
    </location>
</feature>
<keyword evidence="5" id="KW-0812">Transmembrane</keyword>
<dbReference type="PANTHER" id="PTHR47870">
    <property type="entry name" value="CYTOCHROME C-TYPE BIOGENESIS PROTEIN CCMH"/>
    <property type="match status" value="1"/>
</dbReference>
<evidence type="ECO:0000259" key="6">
    <source>
        <dbReference type="Pfam" id="PF23914"/>
    </source>
</evidence>
<dbReference type="InterPro" id="IPR011990">
    <property type="entry name" value="TPR-like_helical_dom_sf"/>
</dbReference>
<dbReference type="EMBL" id="UOED01000068">
    <property type="protein sequence ID" value="VAV91635.1"/>
    <property type="molecule type" value="Genomic_DNA"/>
</dbReference>
<evidence type="ECO:0000256" key="2">
    <source>
        <dbReference type="ARBA" id="ARBA00022737"/>
    </source>
</evidence>
<dbReference type="InterPro" id="IPR056413">
    <property type="entry name" value="TPR_CcmH_CycH"/>
</dbReference>
<evidence type="ECO:0000256" key="5">
    <source>
        <dbReference type="SAM" id="Phobius"/>
    </source>
</evidence>
<dbReference type="InterPro" id="IPR019734">
    <property type="entry name" value="TPR_rpt"/>
</dbReference>
<feature type="domain" description="Cytochrome c-type biogenesis protein H TPR" evidence="6">
    <location>
        <begin position="139"/>
        <end position="258"/>
    </location>
</feature>
<dbReference type="Pfam" id="PF23914">
    <property type="entry name" value="TPR_CcmH_CycH"/>
    <property type="match status" value="1"/>
</dbReference>
<dbReference type="InterPro" id="IPR051263">
    <property type="entry name" value="C-type_cytochrome_biogenesis"/>
</dbReference>
<keyword evidence="3" id="KW-0201">Cytochrome c-type biogenesis</keyword>
<dbReference type="GO" id="GO:0030313">
    <property type="term" value="C:cell envelope"/>
    <property type="evidence" value="ECO:0007669"/>
    <property type="project" value="UniProtKB-SubCell"/>
</dbReference>
<evidence type="ECO:0000313" key="7">
    <source>
        <dbReference type="EMBL" id="VAV91635.1"/>
    </source>
</evidence>
<evidence type="ECO:0000256" key="4">
    <source>
        <dbReference type="ARBA" id="ARBA00022803"/>
    </source>
</evidence>
<dbReference type="GO" id="GO:0005886">
    <property type="term" value="C:plasma membrane"/>
    <property type="evidence" value="ECO:0007669"/>
    <property type="project" value="TreeGrafter"/>
</dbReference>
<evidence type="ECO:0000256" key="3">
    <source>
        <dbReference type="ARBA" id="ARBA00022748"/>
    </source>
</evidence>
<dbReference type="Gene3D" id="1.25.40.10">
    <property type="entry name" value="Tetratricopeptide repeat domain"/>
    <property type="match status" value="2"/>
</dbReference>
<keyword evidence="2" id="KW-0677">Repeat</keyword>
<gene>
    <name evidence="7" type="ORF">MNBD_ALPHA02-2556</name>
</gene>
<accession>A0A3B0S902</accession>
<sequence length="383" mass="42804">MFWIVSAFLLLIALAIILIPLFRYREDAEQDQSQSINVYKAQLKELDGDQKNDQLSKAEAVSARLEIERRLLKIAGNSEDKAEKTGTSTARPILIMVTVLVFLGSYGFYLLIGNPGMPDFPLDEQKNSAARMTKEDAKSPEMINEVAILKTYLAQKPDDIEAWRTLGQLETDLHNRPEAAKAFQRWHELDPNNIDSAVVYAESLIILSDGRVGPAALLVLNRARKIQPQNPGVRHYMALAEYQDGKVEQALAGWKALAADSKPGAPWLNALNRWIRKAEKELGLPSSIARGTGPALSAEQRATVADMSPAERAKMIKSMVARLQSKMDENPENIEGWFRLAKAYSVLGQKEDAIKAMEQAIKYAPDDQKPQIKKQLEILKKQE</sequence>
<name>A0A3B0S902_9ZZZZ</name>
<dbReference type="Pfam" id="PF07719">
    <property type="entry name" value="TPR_2"/>
    <property type="match status" value="1"/>
</dbReference>
<dbReference type="InterPro" id="IPR013105">
    <property type="entry name" value="TPR_2"/>
</dbReference>
<keyword evidence="4" id="KW-0802">TPR repeat</keyword>
<protein>
    <recommendedName>
        <fullName evidence="6">Cytochrome c-type biogenesis protein H TPR domain-containing protein</fullName>
    </recommendedName>
</protein>
<dbReference type="InterPro" id="IPR017560">
    <property type="entry name" value="Cyt_c_biogenesis_CcmI"/>
</dbReference>
<feature type="transmembrane region" description="Helical" evidence="5">
    <location>
        <begin position="93"/>
        <end position="112"/>
    </location>
</feature>
<dbReference type="AlphaFoldDB" id="A0A3B0S902"/>